<gene>
    <name evidence="1" type="ORF">ETSY1_13940</name>
</gene>
<comment type="caution">
    <text evidence="1">The sequence shown here is derived from an EMBL/GenBank/DDBJ whole genome shotgun (WGS) entry which is preliminary data.</text>
</comment>
<sequence length="216" mass="23203">MTTPHHVVGPPVIIAATPVRPLPSPQPAIAPALPPVCAVDLMTVDGSAMFGAQWKTKEAKIIEVPAIPDAMPEFETTYDIDPHAGEAGFDDSAWPTILPTELEAKRGGGKVSFLWFRTTLTIPTRLGDFDPMGAQAVLALCIDDYAEIWVNGELPRAAGRPSPATVQGFNMPQRLVLSAAVSPGDTFELAVFAINGPISAAHENTVWFREARVEFY</sequence>
<dbReference type="EMBL" id="AZHW01000409">
    <property type="protein sequence ID" value="ETW99719.1"/>
    <property type="molecule type" value="Genomic_DNA"/>
</dbReference>
<keyword evidence="2" id="KW-1185">Reference proteome</keyword>
<dbReference type="InterPro" id="IPR008979">
    <property type="entry name" value="Galactose-bd-like_sf"/>
</dbReference>
<evidence type="ECO:0000313" key="1">
    <source>
        <dbReference type="EMBL" id="ETW99719.1"/>
    </source>
</evidence>
<dbReference type="AlphaFoldDB" id="W4LPC1"/>
<accession>W4LPC1</accession>
<proteinExistence type="predicted"/>
<dbReference type="HOGENOM" id="CLU_1537272_0_0_7"/>
<dbReference type="SUPFAM" id="SSF49785">
    <property type="entry name" value="Galactose-binding domain-like"/>
    <property type="match status" value="1"/>
</dbReference>
<protein>
    <recommendedName>
        <fullName evidence="3">Glycosyl hydrolases family 2 sugar binding domain-containing protein</fullName>
    </recommendedName>
</protein>
<evidence type="ECO:0000313" key="2">
    <source>
        <dbReference type="Proteomes" id="UP000019141"/>
    </source>
</evidence>
<evidence type="ECO:0008006" key="3">
    <source>
        <dbReference type="Google" id="ProtNLM"/>
    </source>
</evidence>
<name>W4LPC1_ENTF1</name>
<dbReference type="Proteomes" id="UP000019141">
    <property type="component" value="Unassembled WGS sequence"/>
</dbReference>
<reference evidence="1 2" key="1">
    <citation type="journal article" date="2014" name="Nature">
        <title>An environmental bacterial taxon with a large and distinct metabolic repertoire.</title>
        <authorList>
            <person name="Wilson M.C."/>
            <person name="Mori T."/>
            <person name="Ruckert C."/>
            <person name="Uria A.R."/>
            <person name="Helf M.J."/>
            <person name="Takada K."/>
            <person name="Gernert C."/>
            <person name="Steffens U.A."/>
            <person name="Heycke N."/>
            <person name="Schmitt S."/>
            <person name="Rinke C."/>
            <person name="Helfrich E.J."/>
            <person name="Brachmann A.O."/>
            <person name="Gurgui C."/>
            <person name="Wakimoto T."/>
            <person name="Kracht M."/>
            <person name="Crusemann M."/>
            <person name="Hentschel U."/>
            <person name="Abe I."/>
            <person name="Matsunaga S."/>
            <person name="Kalinowski J."/>
            <person name="Takeyama H."/>
            <person name="Piel J."/>
        </authorList>
    </citation>
    <scope>NUCLEOTIDE SEQUENCE [LARGE SCALE GENOMIC DNA]</scope>
    <source>
        <strain evidence="2">TSY1</strain>
    </source>
</reference>
<dbReference type="Gene3D" id="2.60.120.260">
    <property type="entry name" value="Galactose-binding domain-like"/>
    <property type="match status" value="1"/>
</dbReference>
<organism evidence="1 2">
    <name type="scientific">Entotheonella factor</name>
    <dbReference type="NCBI Taxonomy" id="1429438"/>
    <lineage>
        <taxon>Bacteria</taxon>
        <taxon>Pseudomonadati</taxon>
        <taxon>Nitrospinota/Tectimicrobiota group</taxon>
        <taxon>Candidatus Tectimicrobiota</taxon>
        <taxon>Candidatus Entotheonellia</taxon>
        <taxon>Candidatus Entotheonellales</taxon>
        <taxon>Candidatus Entotheonellaceae</taxon>
        <taxon>Candidatus Entotheonella</taxon>
    </lineage>
</organism>